<evidence type="ECO:0000313" key="3">
    <source>
        <dbReference type="Proteomes" id="UP000677082"/>
    </source>
</evidence>
<proteinExistence type="predicted"/>
<dbReference type="Proteomes" id="UP000677082">
    <property type="component" value="Unassembled WGS sequence"/>
</dbReference>
<sequence>MRRALSAPALFRTHRQPRATADPDPVAEPSFGPVPVRPKAGADLGPVAEPSFGLVPTWH</sequence>
<feature type="region of interest" description="Disordered" evidence="1">
    <location>
        <begin position="1"/>
        <end position="59"/>
    </location>
</feature>
<name>A0A919TF93_9ACTN</name>
<dbReference type="EMBL" id="BOQN01000083">
    <property type="protein sequence ID" value="GIM94553.1"/>
    <property type="molecule type" value="Genomic_DNA"/>
</dbReference>
<protein>
    <submittedName>
        <fullName evidence="2">Uncharacterized protein</fullName>
    </submittedName>
</protein>
<organism evidence="2 3">
    <name type="scientific">Paractinoplanes toevensis</name>
    <dbReference type="NCBI Taxonomy" id="571911"/>
    <lineage>
        <taxon>Bacteria</taxon>
        <taxon>Bacillati</taxon>
        <taxon>Actinomycetota</taxon>
        <taxon>Actinomycetes</taxon>
        <taxon>Micromonosporales</taxon>
        <taxon>Micromonosporaceae</taxon>
        <taxon>Paractinoplanes</taxon>
    </lineage>
</organism>
<reference evidence="2 3" key="1">
    <citation type="submission" date="2021-03" db="EMBL/GenBank/DDBJ databases">
        <title>Whole genome shotgun sequence of Actinoplanes toevensis NBRC 105298.</title>
        <authorList>
            <person name="Komaki H."/>
            <person name="Tamura T."/>
        </authorList>
    </citation>
    <scope>NUCLEOTIDE SEQUENCE [LARGE SCALE GENOMIC DNA]</scope>
    <source>
        <strain evidence="2 3">NBRC 105298</strain>
    </source>
</reference>
<dbReference type="RefSeq" id="WP_213010325.1">
    <property type="nucleotide sequence ID" value="NZ_BOQN01000083.1"/>
</dbReference>
<evidence type="ECO:0000313" key="2">
    <source>
        <dbReference type="EMBL" id="GIM94553.1"/>
    </source>
</evidence>
<evidence type="ECO:0000256" key="1">
    <source>
        <dbReference type="SAM" id="MobiDB-lite"/>
    </source>
</evidence>
<gene>
    <name evidence="2" type="ORF">Ato02nite_063460</name>
</gene>
<keyword evidence="3" id="KW-1185">Reference proteome</keyword>
<comment type="caution">
    <text evidence="2">The sequence shown here is derived from an EMBL/GenBank/DDBJ whole genome shotgun (WGS) entry which is preliminary data.</text>
</comment>
<accession>A0A919TF93</accession>
<dbReference type="AlphaFoldDB" id="A0A919TF93"/>